<protein>
    <submittedName>
        <fullName evidence="2 4">Uncharacterized protein</fullName>
    </submittedName>
</protein>
<name>A0A183K197_9TREM</name>
<dbReference type="AlphaFoldDB" id="A0A183K197"/>
<evidence type="ECO:0000256" key="1">
    <source>
        <dbReference type="SAM" id="MobiDB-lite"/>
    </source>
</evidence>
<organism evidence="4">
    <name type="scientific">Schistosoma curassoni</name>
    <dbReference type="NCBI Taxonomy" id="6186"/>
    <lineage>
        <taxon>Eukaryota</taxon>
        <taxon>Metazoa</taxon>
        <taxon>Spiralia</taxon>
        <taxon>Lophotrochozoa</taxon>
        <taxon>Platyhelminthes</taxon>
        <taxon>Trematoda</taxon>
        <taxon>Digenea</taxon>
        <taxon>Strigeidida</taxon>
        <taxon>Schistosomatoidea</taxon>
        <taxon>Schistosomatidae</taxon>
        <taxon>Schistosoma</taxon>
    </lineage>
</organism>
<accession>A0A183K197</accession>
<proteinExistence type="predicted"/>
<sequence length="40" mass="4328">MRVALSAFTEFGTSITSSESNISKNYNIPSKQGSRNSGFL</sequence>
<keyword evidence="3" id="KW-1185">Reference proteome</keyword>
<evidence type="ECO:0000313" key="3">
    <source>
        <dbReference type="Proteomes" id="UP000279833"/>
    </source>
</evidence>
<feature type="region of interest" description="Disordered" evidence="1">
    <location>
        <begin position="17"/>
        <end position="40"/>
    </location>
</feature>
<evidence type="ECO:0000313" key="4">
    <source>
        <dbReference type="WBParaSite" id="SCUD_0000876001-mRNA-1"/>
    </source>
</evidence>
<reference evidence="4" key="1">
    <citation type="submission" date="2016-06" db="UniProtKB">
        <authorList>
            <consortium name="WormBaseParasite"/>
        </authorList>
    </citation>
    <scope>IDENTIFICATION</scope>
</reference>
<dbReference type="Proteomes" id="UP000279833">
    <property type="component" value="Unassembled WGS sequence"/>
</dbReference>
<reference evidence="2 3" key="2">
    <citation type="submission" date="2018-11" db="EMBL/GenBank/DDBJ databases">
        <authorList>
            <consortium name="Pathogen Informatics"/>
        </authorList>
    </citation>
    <scope>NUCLEOTIDE SEQUENCE [LARGE SCALE GENOMIC DNA]</scope>
    <source>
        <strain evidence="2">Dakar</strain>
        <strain evidence="3">Dakar, Senegal</strain>
    </source>
</reference>
<evidence type="ECO:0000313" key="2">
    <source>
        <dbReference type="EMBL" id="VDP32370.1"/>
    </source>
</evidence>
<dbReference type="EMBL" id="UZAK01032895">
    <property type="protein sequence ID" value="VDP32370.1"/>
    <property type="molecule type" value="Genomic_DNA"/>
</dbReference>
<gene>
    <name evidence="2" type="ORF">SCUD_LOCUS8760</name>
</gene>
<dbReference type="WBParaSite" id="SCUD_0000876001-mRNA-1">
    <property type="protein sequence ID" value="SCUD_0000876001-mRNA-1"/>
    <property type="gene ID" value="SCUD_0000876001"/>
</dbReference>